<feature type="compositionally biased region" description="Basic residues" evidence="1">
    <location>
        <begin position="66"/>
        <end position="75"/>
    </location>
</feature>
<comment type="caution">
    <text evidence="2">The sequence shown here is derived from an EMBL/GenBank/DDBJ whole genome shotgun (WGS) entry which is preliminary data.</text>
</comment>
<evidence type="ECO:0000256" key="1">
    <source>
        <dbReference type="SAM" id="MobiDB-lite"/>
    </source>
</evidence>
<dbReference type="Proteomes" id="UP001141552">
    <property type="component" value="Unassembled WGS sequence"/>
</dbReference>
<dbReference type="EMBL" id="JAKUCV010001139">
    <property type="protein sequence ID" value="KAJ4847491.1"/>
    <property type="molecule type" value="Genomic_DNA"/>
</dbReference>
<feature type="compositionally biased region" description="Basic residues" evidence="1">
    <location>
        <begin position="82"/>
        <end position="95"/>
    </location>
</feature>
<accession>A0A9Q0GFL4</accession>
<dbReference type="AlphaFoldDB" id="A0A9Q0GFL4"/>
<feature type="non-terminal residue" evidence="2">
    <location>
        <position position="95"/>
    </location>
</feature>
<name>A0A9Q0GFL4_9ROSI</name>
<reference evidence="2" key="2">
    <citation type="journal article" date="2023" name="Plants (Basel)">
        <title>Annotation of the Turnera subulata (Passifloraceae) Draft Genome Reveals the S-Locus Evolved after the Divergence of Turneroideae from Passifloroideae in a Stepwise Manner.</title>
        <authorList>
            <person name="Henning P.M."/>
            <person name="Roalson E.H."/>
            <person name="Mir W."/>
            <person name="McCubbin A.G."/>
            <person name="Shore J.S."/>
        </authorList>
    </citation>
    <scope>NUCLEOTIDE SEQUENCE</scope>
    <source>
        <strain evidence="2">F60SS</strain>
    </source>
</reference>
<sequence>KEAEAGGEGEDGVGSWWRRRRRCWSARFRLAQSSDGRSCSVAREGRRRRGGGCRQRVVEAQAVALRWHRERKKKTRGEAAARRRRRKKNKREGRR</sequence>
<proteinExistence type="predicted"/>
<protein>
    <submittedName>
        <fullName evidence="2">Uncharacterized protein</fullName>
    </submittedName>
</protein>
<reference evidence="2" key="1">
    <citation type="submission" date="2022-02" db="EMBL/GenBank/DDBJ databases">
        <authorList>
            <person name="Henning P.M."/>
            <person name="McCubbin A.G."/>
            <person name="Shore J.S."/>
        </authorList>
    </citation>
    <scope>NUCLEOTIDE SEQUENCE</scope>
    <source>
        <strain evidence="2">F60SS</strain>
        <tissue evidence="2">Leaves</tissue>
    </source>
</reference>
<keyword evidence="3" id="KW-1185">Reference proteome</keyword>
<evidence type="ECO:0000313" key="2">
    <source>
        <dbReference type="EMBL" id="KAJ4847491.1"/>
    </source>
</evidence>
<feature type="region of interest" description="Disordered" evidence="1">
    <location>
        <begin position="35"/>
        <end position="95"/>
    </location>
</feature>
<evidence type="ECO:0000313" key="3">
    <source>
        <dbReference type="Proteomes" id="UP001141552"/>
    </source>
</evidence>
<organism evidence="2 3">
    <name type="scientific">Turnera subulata</name>
    <dbReference type="NCBI Taxonomy" id="218843"/>
    <lineage>
        <taxon>Eukaryota</taxon>
        <taxon>Viridiplantae</taxon>
        <taxon>Streptophyta</taxon>
        <taxon>Embryophyta</taxon>
        <taxon>Tracheophyta</taxon>
        <taxon>Spermatophyta</taxon>
        <taxon>Magnoliopsida</taxon>
        <taxon>eudicotyledons</taxon>
        <taxon>Gunneridae</taxon>
        <taxon>Pentapetalae</taxon>
        <taxon>rosids</taxon>
        <taxon>fabids</taxon>
        <taxon>Malpighiales</taxon>
        <taxon>Passifloraceae</taxon>
        <taxon>Turnera</taxon>
    </lineage>
</organism>
<feature type="non-terminal residue" evidence="2">
    <location>
        <position position="1"/>
    </location>
</feature>
<gene>
    <name evidence="2" type="ORF">Tsubulata_011382</name>
</gene>